<dbReference type="InterPro" id="IPR042217">
    <property type="entry name" value="T4SS_VirB10/TrbI"/>
</dbReference>
<organism evidence="1 2">
    <name type="scientific">Paraburkholderia fungorum</name>
    <dbReference type="NCBI Taxonomy" id="134537"/>
    <lineage>
        <taxon>Bacteria</taxon>
        <taxon>Pseudomonadati</taxon>
        <taxon>Pseudomonadota</taxon>
        <taxon>Betaproteobacteria</taxon>
        <taxon>Burkholderiales</taxon>
        <taxon>Burkholderiaceae</taxon>
        <taxon>Paraburkholderia</taxon>
    </lineage>
</organism>
<accession>A0AAW3V2W9</accession>
<name>A0AAW3V2W9_9BURK</name>
<dbReference type="Proteomes" id="UP000518681">
    <property type="component" value="Unassembled WGS sequence"/>
</dbReference>
<evidence type="ECO:0000313" key="1">
    <source>
        <dbReference type="EMBL" id="MBB6203710.1"/>
    </source>
</evidence>
<dbReference type="AlphaFoldDB" id="A0AAW3V2W9"/>
<protein>
    <submittedName>
        <fullName evidence="1">Type IV secretion system protein VirB10</fullName>
    </submittedName>
</protein>
<reference evidence="1 2" key="1">
    <citation type="submission" date="2020-08" db="EMBL/GenBank/DDBJ databases">
        <title>Genomic Encyclopedia of Type Strains, Phase IV (KMG-V): Genome sequencing to study the core and pangenomes of soil and plant-associated prokaryotes.</title>
        <authorList>
            <person name="Whitman W."/>
        </authorList>
    </citation>
    <scope>NUCLEOTIDE SEQUENCE [LARGE SCALE GENOMIC DNA]</scope>
    <source>
        <strain evidence="1 2">SEMIA 4013</strain>
    </source>
</reference>
<sequence>MPSSPYQVMARTVIAAALVTGSKSDLPGDVIATVTEPVYDTAQASSC</sequence>
<comment type="caution">
    <text evidence="1">The sequence shown here is derived from an EMBL/GenBank/DDBJ whole genome shotgun (WGS) entry which is preliminary data.</text>
</comment>
<gene>
    <name evidence="1" type="ORF">GGD69_004597</name>
</gene>
<dbReference type="EMBL" id="JACIIK010000008">
    <property type="protein sequence ID" value="MBB6203710.1"/>
    <property type="molecule type" value="Genomic_DNA"/>
</dbReference>
<dbReference type="Gene3D" id="2.40.128.260">
    <property type="entry name" value="Type IV secretion system, VirB10/TraB/TrbI"/>
    <property type="match status" value="1"/>
</dbReference>
<proteinExistence type="predicted"/>
<evidence type="ECO:0000313" key="2">
    <source>
        <dbReference type="Proteomes" id="UP000518681"/>
    </source>
</evidence>